<protein>
    <submittedName>
        <fullName evidence="2">Uncharacterized protein</fullName>
    </submittedName>
</protein>
<organism evidence="2 3">
    <name type="scientific">Sulfobacillus thermotolerans</name>
    <dbReference type="NCBI Taxonomy" id="338644"/>
    <lineage>
        <taxon>Bacteria</taxon>
        <taxon>Bacillati</taxon>
        <taxon>Bacillota</taxon>
        <taxon>Clostridia</taxon>
        <taxon>Eubacteriales</taxon>
        <taxon>Clostridiales Family XVII. Incertae Sedis</taxon>
        <taxon>Sulfobacillus</taxon>
    </lineage>
</organism>
<dbReference type="Proteomes" id="UP000325292">
    <property type="component" value="Chromosome"/>
</dbReference>
<evidence type="ECO:0000313" key="2">
    <source>
        <dbReference type="EMBL" id="AUW92638.1"/>
    </source>
</evidence>
<evidence type="ECO:0000313" key="3">
    <source>
        <dbReference type="Proteomes" id="UP000325292"/>
    </source>
</evidence>
<proteinExistence type="predicted"/>
<feature type="region of interest" description="Disordered" evidence="1">
    <location>
        <begin position="32"/>
        <end position="86"/>
    </location>
</feature>
<sequence length="265" mass="27522">MTMNKKVVIGIGVVVVGVGAGVVLGPARPQAHPLAGKPVSHQKATPKKILTKEDKRVSTKKATMSPPKTPVIPSAEQSSGTSAQASLAAITQKEGVATPSGPIDVVANLANPTQTWAFATEAAHSASTGYTLWFGEQDTPHGPWAWIPSTLPGALSSKLPPAVYSALQWAWDLNQGQPGPTLFGTVSWNGITGHVGLPEGWTAQESEGQLTITTWAPSYTGTYAGFYGVQSAWHANTMAAGKRGLSMIVPGGAESLDQLVSHANL</sequence>
<feature type="compositionally biased region" description="Polar residues" evidence="1">
    <location>
        <begin position="75"/>
        <end position="85"/>
    </location>
</feature>
<accession>A0ABN5GW49</accession>
<reference evidence="2 3" key="1">
    <citation type="journal article" date="2019" name="Sci. Rep.">
        <title>Sulfobacillus thermotolerans: new insights into resistance and metabolic capacities of acidophilic chemolithotrophs.</title>
        <authorList>
            <person name="Panyushkina A.E."/>
            <person name="Babenko V.V."/>
            <person name="Nikitina A.S."/>
            <person name="Selezneva O.V."/>
            <person name="Tsaplina I.A."/>
            <person name="Letarova M.A."/>
            <person name="Kostryukova E.S."/>
            <person name="Letarov A.V."/>
        </authorList>
    </citation>
    <scope>NUCLEOTIDE SEQUENCE [LARGE SCALE GENOMIC DNA]</scope>
    <source>
        <strain evidence="2 3">Kr1</strain>
    </source>
</reference>
<evidence type="ECO:0000256" key="1">
    <source>
        <dbReference type="SAM" id="MobiDB-lite"/>
    </source>
</evidence>
<dbReference type="EMBL" id="CP019454">
    <property type="protein sequence ID" value="AUW92638.1"/>
    <property type="molecule type" value="Genomic_DNA"/>
</dbReference>
<name>A0ABN5GW49_9FIRM</name>
<gene>
    <name evidence="2" type="ORF">BXT84_00615</name>
</gene>
<keyword evidence="3" id="KW-1185">Reference proteome</keyword>